<dbReference type="PROSITE" id="PS50878">
    <property type="entry name" value="RT_POL"/>
    <property type="match status" value="1"/>
</dbReference>
<dbReference type="PANTHER" id="PTHR47027:SF20">
    <property type="entry name" value="REVERSE TRANSCRIPTASE-LIKE PROTEIN WITH RNA-DIRECTED DNA POLYMERASE DOMAIN"/>
    <property type="match status" value="1"/>
</dbReference>
<keyword evidence="3" id="KW-1185">Reference proteome</keyword>
<dbReference type="Gene3D" id="3.30.70.270">
    <property type="match status" value="1"/>
</dbReference>
<evidence type="ECO:0000313" key="3">
    <source>
        <dbReference type="Proteomes" id="UP000499080"/>
    </source>
</evidence>
<protein>
    <submittedName>
        <fullName evidence="2">Retrovirus-related Pol polyprotein from type-2 retrotransposable element R2DM</fullName>
    </submittedName>
</protein>
<organism evidence="2 3">
    <name type="scientific">Araneus ventricosus</name>
    <name type="common">Orbweaver spider</name>
    <name type="synonym">Epeira ventricosa</name>
    <dbReference type="NCBI Taxonomy" id="182803"/>
    <lineage>
        <taxon>Eukaryota</taxon>
        <taxon>Metazoa</taxon>
        <taxon>Ecdysozoa</taxon>
        <taxon>Arthropoda</taxon>
        <taxon>Chelicerata</taxon>
        <taxon>Arachnida</taxon>
        <taxon>Araneae</taxon>
        <taxon>Araneomorphae</taxon>
        <taxon>Entelegynae</taxon>
        <taxon>Araneoidea</taxon>
        <taxon>Araneidae</taxon>
        <taxon>Araneus</taxon>
    </lineage>
</organism>
<evidence type="ECO:0000313" key="2">
    <source>
        <dbReference type="EMBL" id="GBN66987.1"/>
    </source>
</evidence>
<dbReference type="AlphaFoldDB" id="A0A4Y2QUF3"/>
<comment type="caution">
    <text evidence="2">The sequence shown here is derived from an EMBL/GenBank/DDBJ whole genome shotgun (WGS) entry which is preliminary data.</text>
</comment>
<name>A0A4Y2QUF3_ARAVE</name>
<dbReference type="GO" id="GO:0071897">
    <property type="term" value="P:DNA biosynthetic process"/>
    <property type="evidence" value="ECO:0007669"/>
    <property type="project" value="UniProtKB-ARBA"/>
</dbReference>
<dbReference type="InterPro" id="IPR043502">
    <property type="entry name" value="DNA/RNA_pol_sf"/>
</dbReference>
<sequence length="169" mass="18981">MLDHVLRHASENIKRTYITAFDLRKAFDSVSHQAVFVALKGQSIDPEFVKIIEFMYRNSSTTFAPFSDHDFSPTCGVKQGDPLSSILFNLVIDELIRNLRGRVGLTIDGSSMSISAYADDILLFDSSPPGLQHLLDETTCFLSKCNLQINCSKSLQLQSLRIPKIKRLK</sequence>
<dbReference type="Proteomes" id="UP000499080">
    <property type="component" value="Unassembled WGS sequence"/>
</dbReference>
<dbReference type="SUPFAM" id="SSF56672">
    <property type="entry name" value="DNA/RNA polymerases"/>
    <property type="match status" value="1"/>
</dbReference>
<dbReference type="OrthoDB" id="6503643at2759"/>
<dbReference type="EMBL" id="BGPR01014853">
    <property type="protein sequence ID" value="GBN66987.1"/>
    <property type="molecule type" value="Genomic_DNA"/>
</dbReference>
<evidence type="ECO:0000259" key="1">
    <source>
        <dbReference type="PROSITE" id="PS50878"/>
    </source>
</evidence>
<reference evidence="2 3" key="1">
    <citation type="journal article" date="2019" name="Sci. Rep.">
        <title>Orb-weaving spider Araneus ventricosus genome elucidates the spidroin gene catalogue.</title>
        <authorList>
            <person name="Kono N."/>
            <person name="Nakamura H."/>
            <person name="Ohtoshi R."/>
            <person name="Moran D.A.P."/>
            <person name="Shinohara A."/>
            <person name="Yoshida Y."/>
            <person name="Fujiwara M."/>
            <person name="Mori M."/>
            <person name="Tomita M."/>
            <person name="Arakawa K."/>
        </authorList>
    </citation>
    <scope>NUCLEOTIDE SEQUENCE [LARGE SCALE GENOMIC DNA]</scope>
</reference>
<proteinExistence type="predicted"/>
<gene>
    <name evidence="2" type="primary">pol_947</name>
    <name evidence="2" type="ORF">AVEN_62861_1</name>
</gene>
<dbReference type="PANTHER" id="PTHR47027">
    <property type="entry name" value="REVERSE TRANSCRIPTASE DOMAIN-CONTAINING PROTEIN"/>
    <property type="match status" value="1"/>
</dbReference>
<dbReference type="InterPro" id="IPR043128">
    <property type="entry name" value="Rev_trsase/Diguanyl_cyclase"/>
</dbReference>
<feature type="domain" description="Reverse transcriptase" evidence="1">
    <location>
        <begin position="1"/>
        <end position="169"/>
    </location>
</feature>
<dbReference type="Pfam" id="PF00078">
    <property type="entry name" value="RVT_1"/>
    <property type="match status" value="1"/>
</dbReference>
<accession>A0A4Y2QUF3</accession>
<dbReference type="InterPro" id="IPR000477">
    <property type="entry name" value="RT_dom"/>
</dbReference>